<gene>
    <name evidence="1" type="ORF">METZ01_LOCUS80282</name>
</gene>
<dbReference type="Gene3D" id="3.20.70.20">
    <property type="match status" value="1"/>
</dbReference>
<sequence length="343" mass="35849">VIIRAVTGFAPPGEGALRTMKVAEHLRSCGHEVQTVRLATPPWEEWCTAEELPTRARELEQTALAAGINFLSLGPCSAENVPAAVDALLTTKSIFCGAQLNGNGNTAAASAMLQLAQADPQHNLRFAALAHVETETPFFPAAFAQREGFALAMELAPQVLAAGGKITALSPGLEALERDARATNMPFLGIDPSLTPGLYGEGSIARLMTLLGSPVGSRGAPELVGQLTTALRALPVEQVGYRGVMFAVMEDPGLVEAVRQRELSVSDLLEYASHCGTGLDTVPLPGDVGVKRLTALLDRVAAVADAHAKPLSARLFPAPGVKAGETVATGSPYLFDCPAMEIP</sequence>
<name>A0A381UIG4_9ZZZZ</name>
<feature type="non-terminal residue" evidence="1">
    <location>
        <position position="1"/>
    </location>
</feature>
<evidence type="ECO:0008006" key="2">
    <source>
        <dbReference type="Google" id="ProtNLM"/>
    </source>
</evidence>
<dbReference type="PANTHER" id="PTHR37560">
    <property type="entry name" value="UPF0210 PROTEIN SPR0218"/>
    <property type="match status" value="1"/>
</dbReference>
<organism evidence="1">
    <name type="scientific">marine metagenome</name>
    <dbReference type="NCBI Taxonomy" id="408172"/>
    <lineage>
        <taxon>unclassified sequences</taxon>
        <taxon>metagenomes</taxon>
        <taxon>ecological metagenomes</taxon>
    </lineage>
</organism>
<dbReference type="Pfam" id="PF05167">
    <property type="entry name" value="DUF711"/>
    <property type="match status" value="2"/>
</dbReference>
<dbReference type="PANTHER" id="PTHR37560:SF2">
    <property type="entry name" value="DUF711 DOMAIN-CONTAINING PROTEIN"/>
    <property type="match status" value="1"/>
</dbReference>
<dbReference type="AlphaFoldDB" id="A0A381UIG4"/>
<evidence type="ECO:0000313" key="1">
    <source>
        <dbReference type="EMBL" id="SVA27428.1"/>
    </source>
</evidence>
<dbReference type="InterPro" id="IPR007841">
    <property type="entry name" value="UPF0210"/>
</dbReference>
<protein>
    <recommendedName>
        <fullName evidence="2">DUF711 family protein</fullName>
    </recommendedName>
</protein>
<accession>A0A381UIG4</accession>
<proteinExistence type="predicted"/>
<reference evidence="1" key="1">
    <citation type="submission" date="2018-05" db="EMBL/GenBank/DDBJ databases">
        <authorList>
            <person name="Lanie J.A."/>
            <person name="Ng W.-L."/>
            <person name="Kazmierczak K.M."/>
            <person name="Andrzejewski T.M."/>
            <person name="Davidsen T.M."/>
            <person name="Wayne K.J."/>
            <person name="Tettelin H."/>
            <person name="Glass J.I."/>
            <person name="Rusch D."/>
            <person name="Podicherti R."/>
            <person name="Tsui H.-C.T."/>
            <person name="Winkler M.E."/>
        </authorList>
    </citation>
    <scope>NUCLEOTIDE SEQUENCE</scope>
</reference>
<dbReference type="SUPFAM" id="SSF51998">
    <property type="entry name" value="PFL-like glycyl radical enzymes"/>
    <property type="match status" value="1"/>
</dbReference>
<dbReference type="EMBL" id="UINC01006421">
    <property type="protein sequence ID" value="SVA27428.1"/>
    <property type="molecule type" value="Genomic_DNA"/>
</dbReference>